<evidence type="ECO:0000313" key="3">
    <source>
        <dbReference type="Proteomes" id="UP001054902"/>
    </source>
</evidence>
<feature type="region of interest" description="Disordered" evidence="1">
    <location>
        <begin position="273"/>
        <end position="359"/>
    </location>
</feature>
<protein>
    <submittedName>
        <fullName evidence="2">Uncharacterized protein</fullName>
    </submittedName>
</protein>
<dbReference type="AlphaFoldDB" id="A0AAD3CE46"/>
<proteinExistence type="predicted"/>
<organism evidence="2 3">
    <name type="scientific">Chaetoceros tenuissimus</name>
    <dbReference type="NCBI Taxonomy" id="426638"/>
    <lineage>
        <taxon>Eukaryota</taxon>
        <taxon>Sar</taxon>
        <taxon>Stramenopiles</taxon>
        <taxon>Ochrophyta</taxon>
        <taxon>Bacillariophyta</taxon>
        <taxon>Coscinodiscophyceae</taxon>
        <taxon>Chaetocerotophycidae</taxon>
        <taxon>Chaetocerotales</taxon>
        <taxon>Chaetocerotaceae</taxon>
        <taxon>Chaetoceros</taxon>
    </lineage>
</organism>
<dbReference type="SUPFAM" id="SSF50370">
    <property type="entry name" value="Ricin B-like lectins"/>
    <property type="match status" value="1"/>
</dbReference>
<dbReference type="PROSITE" id="PS50231">
    <property type="entry name" value="RICIN_B_LECTIN"/>
    <property type="match status" value="1"/>
</dbReference>
<reference evidence="2 3" key="1">
    <citation type="journal article" date="2021" name="Sci. Rep.">
        <title>The genome of the diatom Chaetoceros tenuissimus carries an ancient integrated fragment of an extant virus.</title>
        <authorList>
            <person name="Hongo Y."/>
            <person name="Kimura K."/>
            <person name="Takaki Y."/>
            <person name="Yoshida Y."/>
            <person name="Baba S."/>
            <person name="Kobayashi G."/>
            <person name="Nagasaki K."/>
            <person name="Hano T."/>
            <person name="Tomaru Y."/>
        </authorList>
    </citation>
    <scope>NUCLEOTIDE SEQUENCE [LARGE SCALE GENOMIC DNA]</scope>
    <source>
        <strain evidence="2 3">NIES-3715</strain>
    </source>
</reference>
<accession>A0AAD3CE46</accession>
<keyword evidence="3" id="KW-1185">Reference proteome</keyword>
<dbReference type="EMBL" id="BLLK01000019">
    <property type="protein sequence ID" value="GFH44183.1"/>
    <property type="molecule type" value="Genomic_DNA"/>
</dbReference>
<gene>
    <name evidence="2" type="ORF">CTEN210_00657</name>
</gene>
<feature type="compositionally biased region" description="Basic residues" evidence="1">
    <location>
        <begin position="347"/>
        <end position="359"/>
    </location>
</feature>
<evidence type="ECO:0000313" key="2">
    <source>
        <dbReference type="EMBL" id="GFH44183.1"/>
    </source>
</evidence>
<sequence>MSLCDFDDSARDFCIEPISVTPGSSLRARPCSSSQNQLFVQTGSASLALHSNENLCLTWAGRNLFLTHCDNIGNSSIVFDESRNVFIAGPSGQELVLGLGEDNLFNSFQLYGTDELEVACTAFDIIPDPNVPVVPDDDECQDNSLFEFMLEMTGSIVGCEWLTANTNRADIRESKYCDRADVQGACQSSCDNCQCGDEDNFTFNLPNTNEVVNCAYINQNPNRIIQRRNTLCYTDSDCREASTIGESCAAACGFCDGTSTTFCTRTDPPSPFPTMGPTKSPTLSSLCPPSSPVSKGYGGSPTQGGSAPSKGYGGSAPSKGSCGQSFPSKGYASPSKGSSPVPTPSMHRARGRRMKSSTV</sequence>
<comment type="caution">
    <text evidence="2">The sequence shown here is derived from an EMBL/GenBank/DDBJ whole genome shotgun (WGS) entry which is preliminary data.</text>
</comment>
<evidence type="ECO:0000256" key="1">
    <source>
        <dbReference type="SAM" id="MobiDB-lite"/>
    </source>
</evidence>
<dbReference type="InterPro" id="IPR035992">
    <property type="entry name" value="Ricin_B-like_lectins"/>
</dbReference>
<name>A0AAD3CE46_9STRA</name>
<feature type="compositionally biased region" description="Low complexity" evidence="1">
    <location>
        <begin position="277"/>
        <end position="295"/>
    </location>
</feature>
<dbReference type="Proteomes" id="UP001054902">
    <property type="component" value="Unassembled WGS sequence"/>
</dbReference>